<keyword evidence="1" id="KW-0812">Transmembrane</keyword>
<evidence type="ECO:0000313" key="2">
    <source>
        <dbReference type="EMBL" id="MDE1461337.1"/>
    </source>
</evidence>
<keyword evidence="3" id="KW-1185">Reference proteome</keyword>
<sequence length="132" mass="14620">MQLFLIILSILFLPLFLIALTNKKIATNAIFLVVFFAIIMFSLGSWNSFLNGLAFILLIIIVGYRCLEAFVGLSIVTKKILSVWTDPENKVDSIVNKKTLKLIVGPILIFVIVAITAAAIILLNPKLAELFI</sequence>
<accession>A0ABT5U724</accession>
<dbReference type="EMBL" id="JAPMOU010000004">
    <property type="protein sequence ID" value="MDE1461337.1"/>
    <property type="molecule type" value="Genomic_DNA"/>
</dbReference>
<feature type="transmembrane region" description="Helical" evidence="1">
    <location>
        <begin position="102"/>
        <end position="123"/>
    </location>
</feature>
<evidence type="ECO:0000256" key="1">
    <source>
        <dbReference type="SAM" id="Phobius"/>
    </source>
</evidence>
<proteinExistence type="predicted"/>
<gene>
    <name evidence="2" type="ORF">ORQ98_05090</name>
</gene>
<protein>
    <recommendedName>
        <fullName evidence="4">NADH dehydrogenase subunit 4</fullName>
    </recommendedName>
</protein>
<evidence type="ECO:0008006" key="4">
    <source>
        <dbReference type="Google" id="ProtNLM"/>
    </source>
</evidence>
<keyword evidence="1" id="KW-0472">Membrane</keyword>
<feature type="transmembrane region" description="Helical" evidence="1">
    <location>
        <begin position="29"/>
        <end position="46"/>
    </location>
</feature>
<reference evidence="2 3" key="1">
    <citation type="submission" date="2022-11" db="EMBL/GenBank/DDBJ databases">
        <title>Spartinivicinus poritis sp. nov., isolated from scleractinian coral Porites lutea.</title>
        <authorList>
            <person name="Zhang G."/>
            <person name="Cai L."/>
            <person name="Wei Q."/>
        </authorList>
    </citation>
    <scope>NUCLEOTIDE SEQUENCE [LARGE SCALE GENOMIC DNA]</scope>
    <source>
        <strain evidence="2 3">A2-2</strain>
    </source>
</reference>
<dbReference type="Proteomes" id="UP001528823">
    <property type="component" value="Unassembled WGS sequence"/>
</dbReference>
<evidence type="ECO:0000313" key="3">
    <source>
        <dbReference type="Proteomes" id="UP001528823"/>
    </source>
</evidence>
<feature type="transmembrane region" description="Helical" evidence="1">
    <location>
        <begin position="53"/>
        <end position="76"/>
    </location>
</feature>
<keyword evidence="1" id="KW-1133">Transmembrane helix</keyword>
<name>A0ABT5U724_9GAMM</name>
<organism evidence="2 3">
    <name type="scientific">Spartinivicinus poritis</name>
    <dbReference type="NCBI Taxonomy" id="2994640"/>
    <lineage>
        <taxon>Bacteria</taxon>
        <taxon>Pseudomonadati</taxon>
        <taxon>Pseudomonadota</taxon>
        <taxon>Gammaproteobacteria</taxon>
        <taxon>Oceanospirillales</taxon>
        <taxon>Zooshikellaceae</taxon>
        <taxon>Spartinivicinus</taxon>
    </lineage>
</organism>
<comment type="caution">
    <text evidence="2">The sequence shown here is derived from an EMBL/GenBank/DDBJ whole genome shotgun (WGS) entry which is preliminary data.</text>
</comment>
<dbReference type="RefSeq" id="WP_274687701.1">
    <property type="nucleotide sequence ID" value="NZ_JAPMOU010000004.1"/>
</dbReference>